<evidence type="ECO:0000259" key="8">
    <source>
        <dbReference type="SMART" id="SM01340"/>
    </source>
</evidence>
<dbReference type="Proteomes" id="UP000450012">
    <property type="component" value="Unassembled WGS sequence"/>
</dbReference>
<name>A0A7X4KDD0_9BURK</name>
<dbReference type="InterPro" id="IPR042120">
    <property type="entry name" value="MutL_C_dimsub"/>
</dbReference>
<evidence type="ECO:0000256" key="2">
    <source>
        <dbReference type="ARBA" id="ARBA00021975"/>
    </source>
</evidence>
<dbReference type="FunFam" id="3.30.565.10:FF:000003">
    <property type="entry name" value="DNA mismatch repair endonuclease MutL"/>
    <property type="match status" value="1"/>
</dbReference>
<dbReference type="GO" id="GO:0032300">
    <property type="term" value="C:mismatch repair complex"/>
    <property type="evidence" value="ECO:0007669"/>
    <property type="project" value="InterPro"/>
</dbReference>
<dbReference type="InterPro" id="IPR036890">
    <property type="entry name" value="HATPase_C_sf"/>
</dbReference>
<dbReference type="InterPro" id="IPR014762">
    <property type="entry name" value="DNA_mismatch_repair_CS"/>
</dbReference>
<evidence type="ECO:0000256" key="1">
    <source>
        <dbReference type="ARBA" id="ARBA00006082"/>
    </source>
</evidence>
<comment type="similarity">
    <text evidence="1 5">Belongs to the DNA mismatch repair MutL/HexB family.</text>
</comment>
<evidence type="ECO:0000313" key="9">
    <source>
        <dbReference type="EMBL" id="MYM68902.1"/>
    </source>
</evidence>
<keyword evidence="4 5" id="KW-0234">DNA repair</keyword>
<dbReference type="NCBIfam" id="TIGR00585">
    <property type="entry name" value="mutl"/>
    <property type="match status" value="1"/>
</dbReference>
<dbReference type="Gene3D" id="3.30.565.10">
    <property type="entry name" value="Histidine kinase-like ATPase, C-terminal domain"/>
    <property type="match status" value="1"/>
</dbReference>
<dbReference type="InterPro" id="IPR013507">
    <property type="entry name" value="DNA_mismatch_S5_2-like"/>
</dbReference>
<keyword evidence="3 5" id="KW-0227">DNA damage</keyword>
<evidence type="ECO:0000256" key="5">
    <source>
        <dbReference type="HAMAP-Rule" id="MF_00149"/>
    </source>
</evidence>
<dbReference type="SUPFAM" id="SSF55874">
    <property type="entry name" value="ATPase domain of HSP90 chaperone/DNA topoisomerase II/histidine kinase"/>
    <property type="match status" value="1"/>
</dbReference>
<dbReference type="SUPFAM" id="SSF54211">
    <property type="entry name" value="Ribosomal protein S5 domain 2-like"/>
    <property type="match status" value="1"/>
</dbReference>
<dbReference type="SMART" id="SM00853">
    <property type="entry name" value="MutL_C"/>
    <property type="match status" value="1"/>
</dbReference>
<dbReference type="InterPro" id="IPR014790">
    <property type="entry name" value="MutL_C"/>
</dbReference>
<dbReference type="GO" id="GO:0004519">
    <property type="term" value="F:endonuclease activity"/>
    <property type="evidence" value="ECO:0007669"/>
    <property type="project" value="UniProtKB-KW"/>
</dbReference>
<dbReference type="CDD" id="cd16926">
    <property type="entry name" value="HATPase_MutL-MLH-PMS-like"/>
    <property type="match status" value="1"/>
</dbReference>
<dbReference type="Pfam" id="PF01119">
    <property type="entry name" value="DNA_mis_repair"/>
    <property type="match status" value="1"/>
</dbReference>
<dbReference type="InterPro" id="IPR020667">
    <property type="entry name" value="DNA_mismatch_repair_MutL"/>
</dbReference>
<dbReference type="SUPFAM" id="SSF118116">
    <property type="entry name" value="DNA mismatch repair protein MutL"/>
    <property type="match status" value="1"/>
</dbReference>
<dbReference type="HAMAP" id="MF_00149">
    <property type="entry name" value="DNA_mis_repair"/>
    <property type="match status" value="1"/>
</dbReference>
<dbReference type="PROSITE" id="PS00058">
    <property type="entry name" value="DNA_MISMATCH_REPAIR_1"/>
    <property type="match status" value="1"/>
</dbReference>
<dbReference type="InterPro" id="IPR042121">
    <property type="entry name" value="MutL_C_regsub"/>
</dbReference>
<dbReference type="Gene3D" id="3.30.1540.20">
    <property type="entry name" value="MutL, C-terminal domain, dimerisation subdomain"/>
    <property type="match status" value="1"/>
</dbReference>
<dbReference type="InterPro" id="IPR038973">
    <property type="entry name" value="MutL/Mlh/Pms-like"/>
</dbReference>
<dbReference type="SMART" id="SM01340">
    <property type="entry name" value="DNA_mis_repair"/>
    <property type="match status" value="1"/>
</dbReference>
<dbReference type="Gene3D" id="3.30.1370.100">
    <property type="entry name" value="MutL, C-terminal domain, regulatory subdomain"/>
    <property type="match status" value="1"/>
</dbReference>
<dbReference type="GO" id="GO:0005524">
    <property type="term" value="F:ATP binding"/>
    <property type="evidence" value="ECO:0007669"/>
    <property type="project" value="InterPro"/>
</dbReference>
<organism evidence="9 10">
    <name type="scientific">Duganella rivi</name>
    <dbReference type="NCBI Taxonomy" id="2666083"/>
    <lineage>
        <taxon>Bacteria</taxon>
        <taxon>Pseudomonadati</taxon>
        <taxon>Pseudomonadota</taxon>
        <taxon>Betaproteobacteria</taxon>
        <taxon>Burkholderiales</taxon>
        <taxon>Oxalobacteraceae</taxon>
        <taxon>Telluria group</taxon>
        <taxon>Duganella</taxon>
    </lineage>
</organism>
<proteinExistence type="inferred from homology"/>
<evidence type="ECO:0000256" key="3">
    <source>
        <dbReference type="ARBA" id="ARBA00022763"/>
    </source>
</evidence>
<dbReference type="InterPro" id="IPR037198">
    <property type="entry name" value="MutL_C_sf"/>
</dbReference>
<feature type="compositionally biased region" description="Polar residues" evidence="6">
    <location>
        <begin position="381"/>
        <end position="399"/>
    </location>
</feature>
<dbReference type="InterPro" id="IPR014721">
    <property type="entry name" value="Ribsml_uS5_D2-typ_fold_subgr"/>
</dbReference>
<keyword evidence="9" id="KW-0540">Nuclease</keyword>
<dbReference type="AlphaFoldDB" id="A0A7X4KDD0"/>
<dbReference type="NCBIfam" id="NF000949">
    <property type="entry name" value="PRK00095.1-2"/>
    <property type="match status" value="1"/>
</dbReference>
<dbReference type="Pfam" id="PF08676">
    <property type="entry name" value="MutL_C"/>
    <property type="match status" value="1"/>
</dbReference>
<keyword evidence="9" id="KW-0255">Endonuclease</keyword>
<comment type="caution">
    <text evidence="9">The sequence shown here is derived from an EMBL/GenBank/DDBJ whole genome shotgun (WGS) entry which is preliminary data.</text>
</comment>
<evidence type="ECO:0000256" key="6">
    <source>
        <dbReference type="SAM" id="MobiDB-lite"/>
    </source>
</evidence>
<dbReference type="CDD" id="cd03482">
    <property type="entry name" value="MutL_Trans_MutL"/>
    <property type="match status" value="1"/>
</dbReference>
<dbReference type="GO" id="GO:0030983">
    <property type="term" value="F:mismatched DNA binding"/>
    <property type="evidence" value="ECO:0007669"/>
    <property type="project" value="InterPro"/>
</dbReference>
<feature type="region of interest" description="Disordered" evidence="6">
    <location>
        <begin position="381"/>
        <end position="400"/>
    </location>
</feature>
<dbReference type="EMBL" id="WWCK01000005">
    <property type="protein sequence ID" value="MYM68902.1"/>
    <property type="molecule type" value="Genomic_DNA"/>
</dbReference>
<dbReference type="Pfam" id="PF13589">
    <property type="entry name" value="HATPase_c_3"/>
    <property type="match status" value="1"/>
</dbReference>
<sequence length="651" mass="70636">MNAPDTSARTPRPIQALPDQLISQIAAGEVVERPSAVVKELLENALDAGATQITVRLEEGGVKRIAITDNGRGIPPEQMPLALARHATSKIASLQDLENVGTLGFRGEALASIASVAQVTITSRTADVAHAWEIEGSHLATPTPSSGALGTTIDVKDLYYNTPARRKFLKSEQTEYGHCAEVVRRIALARPDVSFQLTHNGRTVDHWNVSEIARRSAQILGDGFAEARLPVDETIGPLRLHGYIGLPTASKARADGQFFYVNGRFVRDKVLVHAVKAAYQDVLHGDRFPSYVLSLDMDPALVDVNVHPSKIEVRFRDGRAVHQCVFHAVQRALAQTSATSHGSVPSPLPAADSLNATPAWRGEQTSFGPLLAPDYTPTFSPSPFGSRSADTGSVSTSYTPPRFTAEGGVAQSLENYGAMFRDSDRPAIDRSTADMSLPQASSFTVSAAAMAQEEFPLGFALAQLHGIYILAQNAKGLVLVDMHAAHERILYEQLKNALNSRVAGEEMQVQPLLIPITFYADAVEVGTAEEHQETLQALGFDIAVLSPTTLAVRSVPVLLKNADAQTLARDVLRDVREFGGSRVLIERQNELLGTLACHTAVRANRILSQQEMNALLRQMEITERADQCNHGRPTWVQVEINALDKLFLRGQ</sequence>
<dbReference type="GO" id="GO:0140664">
    <property type="term" value="F:ATP-dependent DNA damage sensor activity"/>
    <property type="evidence" value="ECO:0007669"/>
    <property type="project" value="InterPro"/>
</dbReference>
<evidence type="ECO:0000256" key="4">
    <source>
        <dbReference type="ARBA" id="ARBA00023204"/>
    </source>
</evidence>
<dbReference type="Gene3D" id="3.30.230.10">
    <property type="match status" value="1"/>
</dbReference>
<dbReference type="InterPro" id="IPR002099">
    <property type="entry name" value="MutL/Mlh/PMS"/>
</dbReference>
<protein>
    <recommendedName>
        <fullName evidence="2 5">DNA mismatch repair protein MutL</fullName>
    </recommendedName>
</protein>
<reference evidence="9 10" key="1">
    <citation type="submission" date="2019-12" db="EMBL/GenBank/DDBJ databases">
        <title>Novel species isolated from a subtropical stream in China.</title>
        <authorList>
            <person name="Lu H."/>
        </authorList>
    </citation>
    <scope>NUCLEOTIDE SEQUENCE [LARGE SCALE GENOMIC DNA]</scope>
    <source>
        <strain evidence="9 10">FT55W</strain>
    </source>
</reference>
<evidence type="ECO:0000259" key="7">
    <source>
        <dbReference type="SMART" id="SM00853"/>
    </source>
</evidence>
<dbReference type="GO" id="GO:0006298">
    <property type="term" value="P:mismatch repair"/>
    <property type="evidence" value="ECO:0007669"/>
    <property type="project" value="UniProtKB-UniRule"/>
</dbReference>
<evidence type="ECO:0000313" key="10">
    <source>
        <dbReference type="Proteomes" id="UP000450012"/>
    </source>
</evidence>
<comment type="function">
    <text evidence="5">This protein is involved in the repair of mismatches in DNA. It is required for dam-dependent methyl-directed DNA mismatch repair. May act as a 'molecular matchmaker', a protein that promotes the formation of a stable complex between two or more DNA-binding proteins in an ATP-dependent manner without itself being part of a final effector complex.</text>
</comment>
<dbReference type="PANTHER" id="PTHR10073:SF12">
    <property type="entry name" value="DNA MISMATCH REPAIR PROTEIN MLH1"/>
    <property type="match status" value="1"/>
</dbReference>
<keyword evidence="9" id="KW-0378">Hydrolase</keyword>
<dbReference type="RefSeq" id="WP_161015428.1">
    <property type="nucleotide sequence ID" value="NZ_WWCK01000005.1"/>
</dbReference>
<keyword evidence="10" id="KW-1185">Reference proteome</keyword>
<accession>A0A7X4KDD0</accession>
<dbReference type="GO" id="GO:0016887">
    <property type="term" value="F:ATP hydrolysis activity"/>
    <property type="evidence" value="ECO:0007669"/>
    <property type="project" value="InterPro"/>
</dbReference>
<feature type="domain" description="DNA mismatch repair protein S5" evidence="8">
    <location>
        <begin position="216"/>
        <end position="334"/>
    </location>
</feature>
<dbReference type="InterPro" id="IPR020568">
    <property type="entry name" value="Ribosomal_Su5_D2-typ_SF"/>
</dbReference>
<gene>
    <name evidence="5 9" type="primary">mutL</name>
    <name evidence="9" type="ORF">GTP45_18965</name>
</gene>
<feature type="domain" description="MutL C-terminal dimerisation" evidence="7">
    <location>
        <begin position="460"/>
        <end position="607"/>
    </location>
</feature>
<dbReference type="PANTHER" id="PTHR10073">
    <property type="entry name" value="DNA MISMATCH REPAIR PROTEIN MLH, PMS, MUTL"/>
    <property type="match status" value="1"/>
</dbReference>